<reference evidence="2" key="1">
    <citation type="journal article" date="2023" name="Hortic. Res.">
        <title>A chromosome-level phased genome enabling allele-level studies in sweet orange: a case study on citrus Huanglongbing tolerance.</title>
        <authorList>
            <person name="Wu B."/>
            <person name="Yu Q."/>
            <person name="Deng Z."/>
            <person name="Duan Y."/>
            <person name="Luo F."/>
            <person name="Gmitter F. Jr."/>
        </authorList>
    </citation>
    <scope>NUCLEOTIDE SEQUENCE [LARGE SCALE GENOMIC DNA]</scope>
    <source>
        <strain evidence="2">cv. Valencia</strain>
    </source>
</reference>
<comment type="caution">
    <text evidence="1">The sequence shown here is derived from an EMBL/GenBank/DDBJ whole genome shotgun (WGS) entry which is preliminary data.</text>
</comment>
<dbReference type="Proteomes" id="UP000829398">
    <property type="component" value="Chromosome 4"/>
</dbReference>
<evidence type="ECO:0000313" key="1">
    <source>
        <dbReference type="EMBL" id="KAH9772481.1"/>
    </source>
</evidence>
<accession>A0ACB8LGB1</accession>
<name>A0ACB8LGB1_CITSI</name>
<dbReference type="EMBL" id="CM039173">
    <property type="protein sequence ID" value="KAH9772481.1"/>
    <property type="molecule type" value="Genomic_DNA"/>
</dbReference>
<protein>
    <submittedName>
        <fullName evidence="1">Glucose-6-phosphate 1-dehydrogenase 2</fullName>
    </submittedName>
</protein>
<evidence type="ECO:0000313" key="2">
    <source>
        <dbReference type="Proteomes" id="UP000829398"/>
    </source>
</evidence>
<gene>
    <name evidence="1" type="ORF">KPL71_013041</name>
</gene>
<sequence>MNGDESTVSITVVGASGDLAKKKIFPALFALYYEGFLPKHFTIFGYARSKMTDAELRNMFFSLGFRENCDEKMDEFLKRCFYHSGQYDSQENFAALDKKLMAHEVIRTLPENIYRIRKVTCKKMHYSSASSGNGWTRVIVEKPFGRDSESSAAMTKSLKQYLKEDQIFRIDHYLGKELVENLSVLRFSNLIFEPLWSRQYIRNVQLIFSEDFGTEGRGGYFSFLYRHLNIMQNHLLQILALFAMETPVSLDAEDTRNEKVKVLRSMRPLRLEDVVTGQYKSHTKGGVSYPAYTDDKTVSKDSLTPTFAAAALFIDNARWDGIRVQFRHVPDLDRATNELVIRVQPDEAIYLKINNKVPGYSKEIPDAYERLLLDAIEGERRLFIRSDELDAAWALFTPLLKELEEKKIIPEYYPYGSRGPVGAHYLAARYNVRWGDLGVEQ</sequence>
<organism evidence="1 2">
    <name type="scientific">Citrus sinensis</name>
    <name type="common">Sweet orange</name>
    <name type="synonym">Citrus aurantium var. sinensis</name>
    <dbReference type="NCBI Taxonomy" id="2711"/>
    <lineage>
        <taxon>Eukaryota</taxon>
        <taxon>Viridiplantae</taxon>
        <taxon>Streptophyta</taxon>
        <taxon>Embryophyta</taxon>
        <taxon>Tracheophyta</taxon>
        <taxon>Spermatophyta</taxon>
        <taxon>Magnoliopsida</taxon>
        <taxon>eudicotyledons</taxon>
        <taxon>Gunneridae</taxon>
        <taxon>Pentapetalae</taxon>
        <taxon>rosids</taxon>
        <taxon>malvids</taxon>
        <taxon>Sapindales</taxon>
        <taxon>Rutaceae</taxon>
        <taxon>Aurantioideae</taxon>
        <taxon>Citrus</taxon>
    </lineage>
</organism>
<keyword evidence="2" id="KW-1185">Reference proteome</keyword>
<proteinExistence type="predicted"/>